<keyword evidence="2" id="KW-1185">Reference proteome</keyword>
<evidence type="ECO:0000313" key="2">
    <source>
        <dbReference type="Proteomes" id="UP000688137"/>
    </source>
</evidence>
<name>A0A8S1PU43_PARPR</name>
<dbReference type="AlphaFoldDB" id="A0A8S1PU43"/>
<protein>
    <submittedName>
        <fullName evidence="1">Uncharacterized protein</fullName>
    </submittedName>
</protein>
<organism evidence="1 2">
    <name type="scientific">Paramecium primaurelia</name>
    <dbReference type="NCBI Taxonomy" id="5886"/>
    <lineage>
        <taxon>Eukaryota</taxon>
        <taxon>Sar</taxon>
        <taxon>Alveolata</taxon>
        <taxon>Ciliophora</taxon>
        <taxon>Intramacronucleata</taxon>
        <taxon>Oligohymenophorea</taxon>
        <taxon>Peniculida</taxon>
        <taxon>Parameciidae</taxon>
        <taxon>Paramecium</taxon>
    </lineage>
</organism>
<accession>A0A8S1PU43</accession>
<gene>
    <name evidence="1" type="ORF">PPRIM_AZ9-3.1.T1320007</name>
</gene>
<evidence type="ECO:0000313" key="1">
    <source>
        <dbReference type="EMBL" id="CAD8106837.1"/>
    </source>
</evidence>
<sequence length="57" mass="7008">MINHWKNSNLLLKEKKSMKHFLVSQNSLKQILEFNFLIVQLFRSSLVLWDHQKFYMI</sequence>
<comment type="caution">
    <text evidence="1">The sequence shown here is derived from an EMBL/GenBank/DDBJ whole genome shotgun (WGS) entry which is preliminary data.</text>
</comment>
<dbReference type="EMBL" id="CAJJDM010000135">
    <property type="protein sequence ID" value="CAD8106837.1"/>
    <property type="molecule type" value="Genomic_DNA"/>
</dbReference>
<reference evidence="1" key="1">
    <citation type="submission" date="2021-01" db="EMBL/GenBank/DDBJ databases">
        <authorList>
            <consortium name="Genoscope - CEA"/>
            <person name="William W."/>
        </authorList>
    </citation>
    <scope>NUCLEOTIDE SEQUENCE</scope>
</reference>
<proteinExistence type="predicted"/>
<dbReference type="Proteomes" id="UP000688137">
    <property type="component" value="Unassembled WGS sequence"/>
</dbReference>